<keyword evidence="6" id="KW-1185">Reference proteome</keyword>
<feature type="compositionally biased region" description="Basic and acidic residues" evidence="2">
    <location>
        <begin position="102"/>
        <end position="116"/>
    </location>
</feature>
<evidence type="ECO:0000259" key="4">
    <source>
        <dbReference type="Pfam" id="PF00080"/>
    </source>
</evidence>
<dbReference type="SUPFAM" id="SSF49329">
    <property type="entry name" value="Cu,Zn superoxide dismutase-like"/>
    <property type="match status" value="1"/>
</dbReference>
<dbReference type="CDD" id="cd00305">
    <property type="entry name" value="Cu-Zn_Superoxide_Dismutase"/>
    <property type="match status" value="1"/>
</dbReference>
<dbReference type="InterPro" id="IPR001424">
    <property type="entry name" value="SOD_Cu_Zn_dom"/>
</dbReference>
<keyword evidence="3" id="KW-0732">Signal</keyword>
<dbReference type="EMBL" id="PYAL01000004">
    <property type="protein sequence ID" value="RXN88157.1"/>
    <property type="molecule type" value="Genomic_DNA"/>
</dbReference>
<evidence type="ECO:0000256" key="3">
    <source>
        <dbReference type="SAM" id="SignalP"/>
    </source>
</evidence>
<organism evidence="5 6">
    <name type="scientific">Achromobacter aloeverae</name>
    <dbReference type="NCBI Taxonomy" id="1750518"/>
    <lineage>
        <taxon>Bacteria</taxon>
        <taxon>Pseudomonadati</taxon>
        <taxon>Pseudomonadota</taxon>
        <taxon>Betaproteobacteria</taxon>
        <taxon>Burkholderiales</taxon>
        <taxon>Alcaligenaceae</taxon>
        <taxon>Achromobacter</taxon>
    </lineage>
</organism>
<dbReference type="InterPro" id="IPR036423">
    <property type="entry name" value="SOD-like_Cu/Zn_dom_sf"/>
</dbReference>
<evidence type="ECO:0000313" key="5">
    <source>
        <dbReference type="EMBL" id="RXN88157.1"/>
    </source>
</evidence>
<gene>
    <name evidence="5" type="ORF">C7R54_16510</name>
</gene>
<dbReference type="AlphaFoldDB" id="A0A4Q1HJ82"/>
<evidence type="ECO:0000256" key="2">
    <source>
        <dbReference type="SAM" id="MobiDB-lite"/>
    </source>
</evidence>
<dbReference type="Pfam" id="PF00080">
    <property type="entry name" value="Sod_Cu"/>
    <property type="match status" value="1"/>
</dbReference>
<evidence type="ECO:0000256" key="1">
    <source>
        <dbReference type="ARBA" id="ARBA00010457"/>
    </source>
</evidence>
<feature type="region of interest" description="Disordered" evidence="2">
    <location>
        <begin position="89"/>
        <end position="116"/>
    </location>
</feature>
<evidence type="ECO:0000313" key="6">
    <source>
        <dbReference type="Proteomes" id="UP000290849"/>
    </source>
</evidence>
<dbReference type="PANTHER" id="PTHR10003">
    <property type="entry name" value="SUPEROXIDE DISMUTASE CU-ZN -RELATED"/>
    <property type="match status" value="1"/>
</dbReference>
<dbReference type="GO" id="GO:0006801">
    <property type="term" value="P:superoxide metabolic process"/>
    <property type="evidence" value="ECO:0007669"/>
    <property type="project" value="InterPro"/>
</dbReference>
<feature type="chain" id="PRO_5020352968" evidence="3">
    <location>
        <begin position="29"/>
        <end position="182"/>
    </location>
</feature>
<dbReference type="Gene3D" id="2.60.40.200">
    <property type="entry name" value="Superoxide dismutase, copper/zinc binding domain"/>
    <property type="match status" value="1"/>
</dbReference>
<comment type="caution">
    <text evidence="5">The sequence shown here is derived from an EMBL/GenBank/DDBJ whole genome shotgun (WGS) entry which is preliminary data.</text>
</comment>
<dbReference type="InterPro" id="IPR024134">
    <property type="entry name" value="SOD_Cu/Zn_/chaperone"/>
</dbReference>
<comment type="similarity">
    <text evidence="1">Belongs to the Cu-Zn superoxide dismutase family.</text>
</comment>
<reference evidence="5 6" key="1">
    <citation type="journal article" date="2017" name="Int. J. Syst. Evol. Microbiol.">
        <title>Achromobacter aloeverae sp. nov., isolated from the root of Aloe vera (L.) Burm.f.</title>
        <authorList>
            <person name="Kuncharoen N."/>
            <person name="Muramatsu Y."/>
            <person name="Shibata C."/>
            <person name="Kamakura Y."/>
            <person name="Nakagawa Y."/>
            <person name="Tanasupawat S."/>
        </authorList>
    </citation>
    <scope>NUCLEOTIDE SEQUENCE [LARGE SCALE GENOMIC DNA]</scope>
    <source>
        <strain evidence="5 6">AVA-1</strain>
    </source>
</reference>
<proteinExistence type="inferred from homology"/>
<accession>A0A4Q1HJ82</accession>
<dbReference type="Proteomes" id="UP000290849">
    <property type="component" value="Unassembled WGS sequence"/>
</dbReference>
<feature type="domain" description="Superoxide dismutase copper/zinc binding" evidence="4">
    <location>
        <begin position="48"/>
        <end position="180"/>
    </location>
</feature>
<dbReference type="NCBIfam" id="NF007628">
    <property type="entry name" value="PRK10290.1"/>
    <property type="match status" value="1"/>
</dbReference>
<dbReference type="OrthoDB" id="5431326at2"/>
<sequence>MRVPFSVPLSVPLFVALMGVSVAGAATAQTTTVQMSFVDANGVQGSAGTIKAEQNKYGLLLTPDLHGLPPGVHGFHVHANPACGVGPVDGKPAPGGAAGGHWDPDKTGAHKGPYDDSGHKGDLPALYVGADGKATYPVLAPRLKLADLGGHALMIHAGGDNHSDHPEKLGGGGARIICGVAK</sequence>
<feature type="signal peptide" evidence="3">
    <location>
        <begin position="1"/>
        <end position="28"/>
    </location>
</feature>
<name>A0A4Q1HJ82_9BURK</name>
<dbReference type="GO" id="GO:0005507">
    <property type="term" value="F:copper ion binding"/>
    <property type="evidence" value="ECO:0007669"/>
    <property type="project" value="InterPro"/>
</dbReference>
<protein>
    <submittedName>
        <fullName evidence="5">Superoxide dismutase [Cu-Zn] SodC1</fullName>
    </submittedName>
</protein>